<dbReference type="GO" id="GO:0051536">
    <property type="term" value="F:iron-sulfur cluster binding"/>
    <property type="evidence" value="ECO:0007669"/>
    <property type="project" value="InterPro"/>
</dbReference>
<dbReference type="EMBL" id="UINC01006085">
    <property type="protein sequence ID" value="SVA25384.1"/>
    <property type="molecule type" value="Genomic_DNA"/>
</dbReference>
<accession>A0A381UBQ1</accession>
<keyword evidence="1" id="KW-0560">Oxidoreductase</keyword>
<name>A0A381UBQ1_9ZZZZ</name>
<gene>
    <name evidence="2" type="ORF">METZ01_LOCUS78238</name>
</gene>
<dbReference type="Gene3D" id="3.10.20.440">
    <property type="entry name" value="2Fe-2S iron-sulphur cluster binding domain, sarcosine oxidase, alpha subunit, N-terminal domain"/>
    <property type="match status" value="1"/>
</dbReference>
<evidence type="ECO:0008006" key="3">
    <source>
        <dbReference type="Google" id="ProtNLM"/>
    </source>
</evidence>
<organism evidence="2">
    <name type="scientific">marine metagenome</name>
    <dbReference type="NCBI Taxonomy" id="408172"/>
    <lineage>
        <taxon>unclassified sequences</taxon>
        <taxon>metagenomes</taxon>
        <taxon>ecological metagenomes</taxon>
    </lineage>
</organism>
<protein>
    <recommendedName>
        <fullName evidence="3">2Fe-2S ferredoxin-type domain-containing protein</fullName>
    </recommendedName>
</protein>
<reference evidence="2" key="1">
    <citation type="submission" date="2018-05" db="EMBL/GenBank/DDBJ databases">
        <authorList>
            <person name="Lanie J.A."/>
            <person name="Ng W.-L."/>
            <person name="Kazmierczak K.M."/>
            <person name="Andrzejewski T.M."/>
            <person name="Davidsen T.M."/>
            <person name="Wayne K.J."/>
            <person name="Tettelin H."/>
            <person name="Glass J.I."/>
            <person name="Rusch D."/>
            <person name="Podicherti R."/>
            <person name="Tsui H.-C.T."/>
            <person name="Winkler M.E."/>
        </authorList>
    </citation>
    <scope>NUCLEOTIDE SEQUENCE</scope>
</reference>
<proteinExistence type="predicted"/>
<evidence type="ECO:0000313" key="2">
    <source>
        <dbReference type="EMBL" id="SVA25384.1"/>
    </source>
</evidence>
<dbReference type="SUPFAM" id="SSF54292">
    <property type="entry name" value="2Fe-2S ferredoxin-like"/>
    <property type="match status" value="1"/>
</dbReference>
<dbReference type="AlphaFoldDB" id="A0A381UBQ1"/>
<dbReference type="Pfam" id="PF13510">
    <property type="entry name" value="Fer2_4"/>
    <property type="match status" value="1"/>
</dbReference>
<evidence type="ECO:0000256" key="1">
    <source>
        <dbReference type="ARBA" id="ARBA00023002"/>
    </source>
</evidence>
<dbReference type="GO" id="GO:0016491">
    <property type="term" value="F:oxidoreductase activity"/>
    <property type="evidence" value="ECO:0007669"/>
    <property type="project" value="UniProtKB-KW"/>
</dbReference>
<dbReference type="InterPro" id="IPR042204">
    <property type="entry name" value="2Fe-2S-bd_N"/>
</dbReference>
<sequence>MIRIYFEDKLIYAHKGDTVASALLEAGVTHFQNTTSRGSQRGPFCMMGVCFDCLVEIDEQPNQQACMINVYQEMKIKRQANLLK</sequence>
<dbReference type="InterPro" id="IPR036010">
    <property type="entry name" value="2Fe-2S_ferredoxin-like_sf"/>
</dbReference>